<gene>
    <name evidence="1" type="ORF">O181_003643</name>
</gene>
<evidence type="ECO:0000313" key="2">
    <source>
        <dbReference type="Proteomes" id="UP000765509"/>
    </source>
</evidence>
<sequence>MCPTTNSVHFQEWNQVEFVKDTPLDCLGPLRNDPDGFWNILTPRDNVSTFTFNFPLQARLEAPATLQSCISLIYAQLGLYLTALHMENARNVFLKASLMQ</sequence>
<accession>A0A9Q3GDR8</accession>
<reference evidence="1" key="1">
    <citation type="submission" date="2021-03" db="EMBL/GenBank/DDBJ databases">
        <title>Draft genome sequence of rust myrtle Austropuccinia psidii MF-1, a brazilian biotype.</title>
        <authorList>
            <person name="Quecine M.C."/>
            <person name="Pachon D.M.R."/>
            <person name="Bonatelli M.L."/>
            <person name="Correr F.H."/>
            <person name="Franceschini L.M."/>
            <person name="Leite T.F."/>
            <person name="Margarido G.R.A."/>
            <person name="Almeida C.A."/>
            <person name="Ferrarezi J.A."/>
            <person name="Labate C.A."/>
        </authorList>
    </citation>
    <scope>NUCLEOTIDE SEQUENCE</scope>
    <source>
        <strain evidence="1">MF-1</strain>
    </source>
</reference>
<proteinExistence type="predicted"/>
<name>A0A9Q3GDR8_9BASI</name>
<dbReference type="AlphaFoldDB" id="A0A9Q3GDR8"/>
<keyword evidence="2" id="KW-1185">Reference proteome</keyword>
<comment type="caution">
    <text evidence="1">The sequence shown here is derived from an EMBL/GenBank/DDBJ whole genome shotgun (WGS) entry which is preliminary data.</text>
</comment>
<organism evidence="1 2">
    <name type="scientific">Austropuccinia psidii MF-1</name>
    <dbReference type="NCBI Taxonomy" id="1389203"/>
    <lineage>
        <taxon>Eukaryota</taxon>
        <taxon>Fungi</taxon>
        <taxon>Dikarya</taxon>
        <taxon>Basidiomycota</taxon>
        <taxon>Pucciniomycotina</taxon>
        <taxon>Pucciniomycetes</taxon>
        <taxon>Pucciniales</taxon>
        <taxon>Sphaerophragmiaceae</taxon>
        <taxon>Austropuccinia</taxon>
    </lineage>
</organism>
<evidence type="ECO:0000313" key="1">
    <source>
        <dbReference type="EMBL" id="MBW0463928.1"/>
    </source>
</evidence>
<dbReference type="EMBL" id="AVOT02000659">
    <property type="protein sequence ID" value="MBW0463928.1"/>
    <property type="molecule type" value="Genomic_DNA"/>
</dbReference>
<dbReference type="Proteomes" id="UP000765509">
    <property type="component" value="Unassembled WGS sequence"/>
</dbReference>
<protein>
    <submittedName>
        <fullName evidence="1">Uncharacterized protein</fullName>
    </submittedName>
</protein>